<reference evidence="2" key="1">
    <citation type="journal article" date="2011" name="Stand. Genomic Sci.">
        <title>Genome sequence of the filamentous, gliding Thiothrix nivea neotype strain (JP2(T)).</title>
        <authorList>
            <person name="Lapidus A."/>
            <person name="Nolan M."/>
            <person name="Lucas S."/>
            <person name="Glavina Del Rio T."/>
            <person name="Tice H."/>
            <person name="Cheng J.F."/>
            <person name="Tapia R."/>
            <person name="Han C."/>
            <person name="Goodwin L."/>
            <person name="Pitluck S."/>
            <person name="Liolios K."/>
            <person name="Pagani I."/>
            <person name="Ivanova N."/>
            <person name="Huntemann M."/>
            <person name="Mavromatis K."/>
            <person name="Mikhailova N."/>
            <person name="Pati A."/>
            <person name="Chen A."/>
            <person name="Palaniappan K."/>
            <person name="Land M."/>
            <person name="Brambilla E.M."/>
            <person name="Rohde M."/>
            <person name="Abt B."/>
            <person name="Verbarg S."/>
            <person name="Goker M."/>
            <person name="Bristow J."/>
            <person name="Eisen J.A."/>
            <person name="Markowitz V."/>
            <person name="Hugenholtz P."/>
            <person name="Kyrpides N.C."/>
            <person name="Klenk H.P."/>
            <person name="Woyke T."/>
        </authorList>
    </citation>
    <scope>NUCLEOTIDE SEQUENCE [LARGE SCALE GENOMIC DNA]</scope>
    <source>
        <strain evidence="2">ATCC 35100 / DSM 5205 / JP2</strain>
    </source>
</reference>
<dbReference type="Pfam" id="PF14559">
    <property type="entry name" value="TPR_19"/>
    <property type="match status" value="1"/>
</dbReference>
<evidence type="ECO:0008006" key="3">
    <source>
        <dbReference type="Google" id="ProtNLM"/>
    </source>
</evidence>
<evidence type="ECO:0000313" key="2">
    <source>
        <dbReference type="Proteomes" id="UP000005317"/>
    </source>
</evidence>
<evidence type="ECO:0000313" key="1">
    <source>
        <dbReference type="EMBL" id="EIJ35769.1"/>
    </source>
</evidence>
<proteinExistence type="predicted"/>
<protein>
    <recommendedName>
        <fullName evidence="3">Tetratricopeptide repeat protein</fullName>
    </recommendedName>
</protein>
<dbReference type="InterPro" id="IPR011990">
    <property type="entry name" value="TPR-like_helical_dom_sf"/>
</dbReference>
<name>A0A656HKG9_THINJ</name>
<dbReference type="EMBL" id="JH651384">
    <property type="protein sequence ID" value="EIJ35769.1"/>
    <property type="molecule type" value="Genomic_DNA"/>
</dbReference>
<gene>
    <name evidence="1" type="ORF">Thini_3252</name>
</gene>
<keyword evidence="2" id="KW-1185">Reference proteome</keyword>
<dbReference type="Gene3D" id="1.25.40.10">
    <property type="entry name" value="Tetratricopeptide repeat domain"/>
    <property type="match status" value="1"/>
</dbReference>
<organism evidence="1 2">
    <name type="scientific">Thiothrix nivea (strain ATCC 35100 / DSM 5205 / JP2)</name>
    <dbReference type="NCBI Taxonomy" id="870187"/>
    <lineage>
        <taxon>Bacteria</taxon>
        <taxon>Pseudomonadati</taxon>
        <taxon>Pseudomonadota</taxon>
        <taxon>Gammaproteobacteria</taxon>
        <taxon>Thiotrichales</taxon>
        <taxon>Thiotrichaceae</taxon>
        <taxon>Thiothrix</taxon>
    </lineage>
</organism>
<sequence length="123" mass="13839">MSIMQVSSELLQLLSQAAYIACFRGDTKRSQVIMEGVSVMGKEQIPIKIGLVIVNFYAGQYRQAVDILRRQVLQEDPEHMTAKCFLGMSLKQLGEVAEAKEFLEEVMHKGSKDERELAAAYLN</sequence>
<dbReference type="SUPFAM" id="SSF48452">
    <property type="entry name" value="TPR-like"/>
    <property type="match status" value="1"/>
</dbReference>
<dbReference type="Proteomes" id="UP000005317">
    <property type="component" value="Unassembled WGS sequence"/>
</dbReference>
<accession>A0A656HKG9</accession>
<dbReference type="AlphaFoldDB" id="A0A656HKG9"/>